<dbReference type="SMART" id="SM00225">
    <property type="entry name" value="BTB"/>
    <property type="match status" value="2"/>
</dbReference>
<reference evidence="4" key="1">
    <citation type="submission" date="2025-08" db="UniProtKB">
        <authorList>
            <consortium name="RefSeq"/>
        </authorList>
    </citation>
    <scope>IDENTIFICATION</scope>
    <source>
        <tissue evidence="4">Testes</tissue>
    </source>
</reference>
<dbReference type="RefSeq" id="XP_002735360.1">
    <property type="nucleotide sequence ID" value="XM_002735314.1"/>
</dbReference>
<evidence type="ECO:0000313" key="4">
    <source>
        <dbReference type="RefSeq" id="XP_002735360.1"/>
    </source>
</evidence>
<dbReference type="PROSITE" id="PS50097">
    <property type="entry name" value="BTB"/>
    <property type="match status" value="2"/>
</dbReference>
<evidence type="ECO:0000259" key="2">
    <source>
        <dbReference type="PROSITE" id="PS50097"/>
    </source>
</evidence>
<sequence length="585" mass="66103">PIYEKDIISPYDCRQVAKDIGATYYETSVVTMFGIRELFDNVIRAALISRRHTRFWISSLRKVQSPLLQEPYLPPKPEPPDLTLPPSSFCSDIGSLLDNPCCSDVVFLVKGILIPAHRVCLVAASPLFFDLFMMDLSAKIGDSTCKVEGVHPNMLDSIAGNNGIKSRDYKEEMSTVVMTTPGTSSWTTFTDSTPDLTAKLNLPLEGAASNIPASEVVRTPSSEDSIELLGACAPKILPSTSLFNEPSTSHCSVHSTAKFLGYPGKILDHPALASIHLQPVDNPVNGKPSIQTVVTVQQHISPVAFQVCLEYLYTGTFDQERWHNINLSELITVADALKLTSLVTLVTGVMNHDAYVNEIILKAQYMLGRTSRLRELILRKGLFSDMLIQTDDGTVASHRALLMARCDMMYAMLGGNFKESTCYEVFMPGTKHCFQALQEYLYTDQCPPMKPAECLCLIEMANFLCLPRLVALGEENIIREFNLALEKERDIQEDVINMLNVAQMHNAHQLHSWCLTFLARHFSDLHQEYMKSLRNVASEDARYLQRHRWPPTWYIKEKDYYDKEKREQDMSKRTTERKGKRKWCL</sequence>
<feature type="non-terminal residue" evidence="4">
    <location>
        <position position="1"/>
    </location>
</feature>
<organism evidence="3 4">
    <name type="scientific">Saccoglossus kowalevskii</name>
    <name type="common">Acorn worm</name>
    <dbReference type="NCBI Taxonomy" id="10224"/>
    <lineage>
        <taxon>Eukaryota</taxon>
        <taxon>Metazoa</taxon>
        <taxon>Hemichordata</taxon>
        <taxon>Enteropneusta</taxon>
        <taxon>Harrimaniidae</taxon>
        <taxon>Saccoglossus</taxon>
    </lineage>
</organism>
<proteinExistence type="predicted"/>
<protein>
    <submittedName>
        <fullName evidence="4">Rho-related BTB domain-containing protein 2-like</fullName>
    </submittedName>
</protein>
<dbReference type="Proteomes" id="UP000694865">
    <property type="component" value="Unplaced"/>
</dbReference>
<feature type="region of interest" description="Disordered" evidence="1">
    <location>
        <begin position="565"/>
        <end position="585"/>
    </location>
</feature>
<name>A0ABM0GQY3_SACKO</name>
<dbReference type="GeneID" id="100370762"/>
<dbReference type="InterPro" id="IPR011333">
    <property type="entry name" value="SKP1/BTB/POZ_sf"/>
</dbReference>
<feature type="domain" description="BTB" evidence="2">
    <location>
        <begin position="103"/>
        <end position="132"/>
    </location>
</feature>
<dbReference type="InterPro" id="IPR000210">
    <property type="entry name" value="BTB/POZ_dom"/>
</dbReference>
<dbReference type="Gene3D" id="3.30.710.10">
    <property type="entry name" value="Potassium Channel Kv1.1, Chain A"/>
    <property type="match status" value="3"/>
</dbReference>
<feature type="compositionally biased region" description="Basic and acidic residues" evidence="1">
    <location>
        <begin position="565"/>
        <end position="577"/>
    </location>
</feature>
<dbReference type="CDD" id="cd18499">
    <property type="entry name" value="BACK_RHOBTB"/>
    <property type="match status" value="1"/>
</dbReference>
<dbReference type="Pfam" id="PF00651">
    <property type="entry name" value="BTB"/>
    <property type="match status" value="2"/>
</dbReference>
<feature type="domain" description="BTB" evidence="2">
    <location>
        <begin position="384"/>
        <end position="445"/>
    </location>
</feature>
<keyword evidence="3" id="KW-1185">Reference proteome</keyword>
<dbReference type="SUPFAM" id="SSF54695">
    <property type="entry name" value="POZ domain"/>
    <property type="match status" value="2"/>
</dbReference>
<evidence type="ECO:0000256" key="1">
    <source>
        <dbReference type="SAM" id="MobiDB-lite"/>
    </source>
</evidence>
<evidence type="ECO:0000313" key="3">
    <source>
        <dbReference type="Proteomes" id="UP000694865"/>
    </source>
</evidence>
<accession>A0ABM0GQY3</accession>
<gene>
    <name evidence="4" type="primary">LOC100370762</name>
</gene>
<dbReference type="PANTHER" id="PTHR24413">
    <property type="entry name" value="SPECKLE-TYPE POZ PROTEIN"/>
    <property type="match status" value="1"/>
</dbReference>